<sequence>MNAINELQGMNLQDVYTKLQLSDDEFDEWLVAMRLLHGSQTCDNCGHQMKHLKNDVCTYIQLNDLE</sequence>
<organism evidence="1 2">
    <name type="scientific">Acrobeloides nanus</name>
    <dbReference type="NCBI Taxonomy" id="290746"/>
    <lineage>
        <taxon>Eukaryota</taxon>
        <taxon>Metazoa</taxon>
        <taxon>Ecdysozoa</taxon>
        <taxon>Nematoda</taxon>
        <taxon>Chromadorea</taxon>
        <taxon>Rhabditida</taxon>
        <taxon>Tylenchina</taxon>
        <taxon>Cephalobomorpha</taxon>
        <taxon>Cephaloboidea</taxon>
        <taxon>Cephalobidae</taxon>
        <taxon>Acrobeloides</taxon>
    </lineage>
</organism>
<proteinExistence type="predicted"/>
<dbReference type="Proteomes" id="UP000887540">
    <property type="component" value="Unplaced"/>
</dbReference>
<accession>A0A914E4J2</accession>
<dbReference type="AlphaFoldDB" id="A0A914E4J2"/>
<name>A0A914E4J2_9BILA</name>
<reference evidence="2" key="1">
    <citation type="submission" date="2022-11" db="UniProtKB">
        <authorList>
            <consortium name="WormBaseParasite"/>
        </authorList>
    </citation>
    <scope>IDENTIFICATION</scope>
</reference>
<keyword evidence="1" id="KW-1185">Reference proteome</keyword>
<protein>
    <submittedName>
        <fullName evidence="2">Uncharacterized protein</fullName>
    </submittedName>
</protein>
<dbReference type="WBParaSite" id="ACRNAN_scaffold5701.g25997.t1">
    <property type="protein sequence ID" value="ACRNAN_scaffold5701.g25997.t1"/>
    <property type="gene ID" value="ACRNAN_scaffold5701.g25997"/>
</dbReference>
<evidence type="ECO:0000313" key="1">
    <source>
        <dbReference type="Proteomes" id="UP000887540"/>
    </source>
</evidence>
<evidence type="ECO:0000313" key="2">
    <source>
        <dbReference type="WBParaSite" id="ACRNAN_scaffold5701.g25997.t1"/>
    </source>
</evidence>